<accession>A0ACC0ZW60</accession>
<keyword evidence="2" id="KW-1185">Reference proteome</keyword>
<dbReference type="EMBL" id="CM047910">
    <property type="protein sequence ID" value="KAJ0076390.1"/>
    <property type="molecule type" value="Genomic_DNA"/>
</dbReference>
<name>A0ACC0ZW60_9ROSI</name>
<evidence type="ECO:0000313" key="1">
    <source>
        <dbReference type="EMBL" id="KAJ0076390.1"/>
    </source>
</evidence>
<sequence length="77" mass="9007">MQENKNESSFRFNKRRFEGKSCIDMPNKNPQHEVPKLNPTSTVSYVQLVYYGFWELGLNSGDWNGYSGHFVFSPTLR</sequence>
<evidence type="ECO:0000313" key="2">
    <source>
        <dbReference type="Proteomes" id="UP001164250"/>
    </source>
</evidence>
<gene>
    <name evidence="1" type="ORF">Patl1_34081</name>
</gene>
<organism evidence="1 2">
    <name type="scientific">Pistacia atlantica</name>
    <dbReference type="NCBI Taxonomy" id="434234"/>
    <lineage>
        <taxon>Eukaryota</taxon>
        <taxon>Viridiplantae</taxon>
        <taxon>Streptophyta</taxon>
        <taxon>Embryophyta</taxon>
        <taxon>Tracheophyta</taxon>
        <taxon>Spermatophyta</taxon>
        <taxon>Magnoliopsida</taxon>
        <taxon>eudicotyledons</taxon>
        <taxon>Gunneridae</taxon>
        <taxon>Pentapetalae</taxon>
        <taxon>rosids</taxon>
        <taxon>malvids</taxon>
        <taxon>Sapindales</taxon>
        <taxon>Anacardiaceae</taxon>
        <taxon>Pistacia</taxon>
    </lineage>
</organism>
<protein>
    <submittedName>
        <fullName evidence="1">Uncharacterized protein</fullName>
    </submittedName>
</protein>
<reference evidence="2" key="1">
    <citation type="journal article" date="2023" name="G3 (Bethesda)">
        <title>Genome assembly and association tests identify interacting loci associated with vigor, precocity, and sex in interspecific pistachio rootstocks.</title>
        <authorList>
            <person name="Palmer W."/>
            <person name="Jacygrad E."/>
            <person name="Sagayaradj S."/>
            <person name="Cavanaugh K."/>
            <person name="Han R."/>
            <person name="Bertier L."/>
            <person name="Beede B."/>
            <person name="Kafkas S."/>
            <person name="Golino D."/>
            <person name="Preece J."/>
            <person name="Michelmore R."/>
        </authorList>
    </citation>
    <scope>NUCLEOTIDE SEQUENCE [LARGE SCALE GENOMIC DNA]</scope>
</reference>
<proteinExistence type="predicted"/>
<dbReference type="Proteomes" id="UP001164250">
    <property type="component" value="Chromosome 15"/>
</dbReference>
<comment type="caution">
    <text evidence="1">The sequence shown here is derived from an EMBL/GenBank/DDBJ whole genome shotgun (WGS) entry which is preliminary data.</text>
</comment>